<gene>
    <name evidence="2" type="ORF">SVIM_LOCUS274070</name>
</gene>
<dbReference type="AlphaFoldDB" id="A0A6N2LT27"/>
<feature type="region of interest" description="Disordered" evidence="1">
    <location>
        <begin position="215"/>
        <end position="253"/>
    </location>
</feature>
<sequence>MTNTNSYRFPMEKNGVRFTSQRKNLANKLKGKDNDGPQQEHTINSIQQFDDLEQKTETCQPPFPKRQSPHCQLSLLSDDQIPIQSDYPPKPTVYWTWWRAFGQTQFHRSMLFMPRFKTERELLKFPKHCGTEPLKLLLDKSRNRRSLRLQIEDEISPVNLLLDARLRPSKFSCLKIELGIGPCKWLFPKSNNFNESRPNNRRSLLTLDEGKEPVRRSLADKSSTRRFGRRKMLPGNFPCNPQPQRPRADKDEDKFAKEFGVTKSIFTEPKRSPLSFVRF</sequence>
<accession>A0A6N2LT27</accession>
<organism evidence="2">
    <name type="scientific">Salix viminalis</name>
    <name type="common">Common osier</name>
    <name type="synonym">Basket willow</name>
    <dbReference type="NCBI Taxonomy" id="40686"/>
    <lineage>
        <taxon>Eukaryota</taxon>
        <taxon>Viridiplantae</taxon>
        <taxon>Streptophyta</taxon>
        <taxon>Embryophyta</taxon>
        <taxon>Tracheophyta</taxon>
        <taxon>Spermatophyta</taxon>
        <taxon>Magnoliopsida</taxon>
        <taxon>eudicotyledons</taxon>
        <taxon>Gunneridae</taxon>
        <taxon>Pentapetalae</taxon>
        <taxon>rosids</taxon>
        <taxon>fabids</taxon>
        <taxon>Malpighiales</taxon>
        <taxon>Salicaceae</taxon>
        <taxon>Saliceae</taxon>
        <taxon>Salix</taxon>
    </lineage>
</organism>
<dbReference type="EMBL" id="CAADRP010001602">
    <property type="protein sequence ID" value="VFU44526.1"/>
    <property type="molecule type" value="Genomic_DNA"/>
</dbReference>
<reference evidence="2" key="1">
    <citation type="submission" date="2019-03" db="EMBL/GenBank/DDBJ databases">
        <authorList>
            <person name="Mank J."/>
            <person name="Almeida P."/>
        </authorList>
    </citation>
    <scope>NUCLEOTIDE SEQUENCE</scope>
    <source>
        <strain evidence="2">78183</strain>
    </source>
</reference>
<evidence type="ECO:0000313" key="2">
    <source>
        <dbReference type="EMBL" id="VFU44526.1"/>
    </source>
</evidence>
<protein>
    <submittedName>
        <fullName evidence="2">Uncharacterized protein</fullName>
    </submittedName>
</protein>
<name>A0A6N2LT27_SALVM</name>
<proteinExistence type="predicted"/>
<evidence type="ECO:0000256" key="1">
    <source>
        <dbReference type="SAM" id="MobiDB-lite"/>
    </source>
</evidence>
<feature type="region of interest" description="Disordered" evidence="1">
    <location>
        <begin position="1"/>
        <end position="20"/>
    </location>
</feature>